<evidence type="ECO:0008006" key="3">
    <source>
        <dbReference type="Google" id="ProtNLM"/>
    </source>
</evidence>
<keyword evidence="2" id="KW-1185">Reference proteome</keyword>
<evidence type="ECO:0000313" key="1">
    <source>
        <dbReference type="EMBL" id="GGD47830.1"/>
    </source>
</evidence>
<dbReference type="RefSeq" id="WP_188530242.1">
    <property type="nucleotide sequence ID" value="NZ_BMGI01000006.1"/>
</dbReference>
<evidence type="ECO:0000313" key="2">
    <source>
        <dbReference type="Proteomes" id="UP000617355"/>
    </source>
</evidence>
<reference evidence="2" key="1">
    <citation type="journal article" date="2019" name="Int. J. Syst. Evol. Microbiol.">
        <title>The Global Catalogue of Microorganisms (GCM) 10K type strain sequencing project: providing services to taxonomists for standard genome sequencing and annotation.</title>
        <authorList>
            <consortium name="The Broad Institute Genomics Platform"/>
            <consortium name="The Broad Institute Genome Sequencing Center for Infectious Disease"/>
            <person name="Wu L."/>
            <person name="Ma J."/>
        </authorList>
    </citation>
    <scope>NUCLEOTIDE SEQUENCE [LARGE SCALE GENOMIC DNA]</scope>
    <source>
        <strain evidence="2">CGMCC 1.12922</strain>
    </source>
</reference>
<dbReference type="Proteomes" id="UP000617355">
    <property type="component" value="Unassembled WGS sequence"/>
</dbReference>
<proteinExistence type="predicted"/>
<dbReference type="EMBL" id="BMGI01000006">
    <property type="protein sequence ID" value="GGD47830.1"/>
    <property type="molecule type" value="Genomic_DNA"/>
</dbReference>
<protein>
    <recommendedName>
        <fullName evidence="3">Terminase</fullName>
    </recommendedName>
</protein>
<name>A0ABQ1QY11_9RHOB</name>
<gene>
    <name evidence="1" type="ORF">GCM10011358_34580</name>
</gene>
<organism evidence="1 2">
    <name type="scientific">Sinisalibacter lacisalsi</name>
    <dbReference type="NCBI Taxonomy" id="1526570"/>
    <lineage>
        <taxon>Bacteria</taxon>
        <taxon>Pseudomonadati</taxon>
        <taxon>Pseudomonadota</taxon>
        <taxon>Alphaproteobacteria</taxon>
        <taxon>Rhodobacterales</taxon>
        <taxon>Roseobacteraceae</taxon>
        <taxon>Sinisalibacter</taxon>
    </lineage>
</organism>
<sequence>MTERVDLREALRALLWQDLSSFIQRAFLEVDPGSAYLHNWHIDAIAHQLERIARGDINRLIITMPPRSLKSIAASVAFPAWLLGQNPRLRILAVSYAEALADKLAMDCLKILEARWYREAFLPGLWKFGASD</sequence>
<comment type="caution">
    <text evidence="1">The sequence shown here is derived from an EMBL/GenBank/DDBJ whole genome shotgun (WGS) entry which is preliminary data.</text>
</comment>
<accession>A0ABQ1QY11</accession>